<feature type="domain" description="Protein kinase" evidence="5">
    <location>
        <begin position="1"/>
        <end position="257"/>
    </location>
</feature>
<protein>
    <submittedName>
        <fullName evidence="6">Kinase-like domain-containing protein</fullName>
    </submittedName>
</protein>
<keyword evidence="7" id="KW-1185">Reference proteome</keyword>
<evidence type="ECO:0000256" key="2">
    <source>
        <dbReference type="ARBA" id="ARBA00022741"/>
    </source>
</evidence>
<dbReference type="PANTHER" id="PTHR44329:SF288">
    <property type="entry name" value="MITOGEN-ACTIVATED PROTEIN KINASE KINASE KINASE 20"/>
    <property type="match status" value="1"/>
</dbReference>
<dbReference type="SUPFAM" id="SSF56112">
    <property type="entry name" value="Protein kinase-like (PK-like)"/>
    <property type="match status" value="1"/>
</dbReference>
<dbReference type="PROSITE" id="PS50011">
    <property type="entry name" value="PROTEIN_KINASE_DOM"/>
    <property type="match status" value="1"/>
</dbReference>
<evidence type="ECO:0000256" key="4">
    <source>
        <dbReference type="ARBA" id="ARBA00022840"/>
    </source>
</evidence>
<dbReference type="Pfam" id="PF07714">
    <property type="entry name" value="PK_Tyr_Ser-Thr"/>
    <property type="match status" value="1"/>
</dbReference>
<dbReference type="InterPro" id="IPR051681">
    <property type="entry name" value="Ser/Thr_Kinases-Pseudokinases"/>
</dbReference>
<dbReference type="AlphaFoldDB" id="A0AAN6PAG8"/>
<dbReference type="GO" id="GO:0005524">
    <property type="term" value="F:ATP binding"/>
    <property type="evidence" value="ECO:0007669"/>
    <property type="project" value="UniProtKB-KW"/>
</dbReference>
<evidence type="ECO:0000259" key="5">
    <source>
        <dbReference type="PROSITE" id="PS50011"/>
    </source>
</evidence>
<evidence type="ECO:0000256" key="3">
    <source>
        <dbReference type="ARBA" id="ARBA00022777"/>
    </source>
</evidence>
<dbReference type="InterPro" id="IPR001245">
    <property type="entry name" value="Ser-Thr/Tyr_kinase_cat_dom"/>
</dbReference>
<keyword evidence="4" id="KW-0067">ATP-binding</keyword>
<proteinExistence type="predicted"/>
<dbReference type="InterPro" id="IPR000719">
    <property type="entry name" value="Prot_kinase_dom"/>
</dbReference>
<feature type="non-terminal residue" evidence="6">
    <location>
        <position position="1"/>
    </location>
</feature>
<dbReference type="GO" id="GO:0004674">
    <property type="term" value="F:protein serine/threonine kinase activity"/>
    <property type="evidence" value="ECO:0007669"/>
    <property type="project" value="TreeGrafter"/>
</dbReference>
<dbReference type="PROSITE" id="PS00108">
    <property type="entry name" value="PROTEIN_KINASE_ST"/>
    <property type="match status" value="1"/>
</dbReference>
<dbReference type="PANTHER" id="PTHR44329">
    <property type="entry name" value="SERINE/THREONINE-PROTEIN KINASE TNNI3K-RELATED"/>
    <property type="match status" value="1"/>
</dbReference>
<dbReference type="Gene3D" id="1.10.510.10">
    <property type="entry name" value="Transferase(Phosphotransferase) domain 1"/>
    <property type="match status" value="1"/>
</dbReference>
<dbReference type="EMBL" id="MU854468">
    <property type="protein sequence ID" value="KAK4034728.1"/>
    <property type="molecule type" value="Genomic_DNA"/>
</dbReference>
<comment type="caution">
    <text evidence="6">The sequence shown here is derived from an EMBL/GenBank/DDBJ whole genome shotgun (WGS) entry which is preliminary data.</text>
</comment>
<evidence type="ECO:0000313" key="7">
    <source>
        <dbReference type="Proteomes" id="UP001303115"/>
    </source>
</evidence>
<name>A0AAN6PAG8_9PEZI</name>
<dbReference type="Proteomes" id="UP001303115">
    <property type="component" value="Unassembled WGS sequence"/>
</dbReference>
<dbReference type="InterPro" id="IPR008271">
    <property type="entry name" value="Ser/Thr_kinase_AS"/>
</dbReference>
<organism evidence="6 7">
    <name type="scientific">Parachaetomium inaequale</name>
    <dbReference type="NCBI Taxonomy" id="2588326"/>
    <lineage>
        <taxon>Eukaryota</taxon>
        <taxon>Fungi</taxon>
        <taxon>Dikarya</taxon>
        <taxon>Ascomycota</taxon>
        <taxon>Pezizomycotina</taxon>
        <taxon>Sordariomycetes</taxon>
        <taxon>Sordariomycetidae</taxon>
        <taxon>Sordariales</taxon>
        <taxon>Chaetomiaceae</taxon>
        <taxon>Parachaetomium</taxon>
    </lineage>
</organism>
<evidence type="ECO:0000256" key="1">
    <source>
        <dbReference type="ARBA" id="ARBA00022679"/>
    </source>
</evidence>
<keyword evidence="1" id="KW-0808">Transferase</keyword>
<dbReference type="InterPro" id="IPR011009">
    <property type="entry name" value="Kinase-like_dom_sf"/>
</dbReference>
<accession>A0AAN6PAG8</accession>
<dbReference type="SMART" id="SM00220">
    <property type="entry name" value="S_TKc"/>
    <property type="match status" value="1"/>
</dbReference>
<sequence>NVISGGSTGLIELLPCGNVRKVTYPESKARRQSLRDIEHEFRVYQRLPRQHDRLLQMIKYSLEDGLVLQYLSAGNLRRHLRQATANITVSQRLQWACDAAEALHLLHTHGIIHCDVKPENFLLDGIYRLKIIDFSGSSYDGKVGSAIEGTRLFLPRSWDDESTVQTDLFALGSTMYEIMTGKQPYKELADDKVEARYAQEIFPSVQSIHCGQIIMDCWRGQIKTVEEAMVSIGAEMETANIPAYSCVPCSPTVCRVR</sequence>
<keyword evidence="3 6" id="KW-0418">Kinase</keyword>
<gene>
    <name evidence="6" type="ORF">C8A01DRAFT_18523</name>
</gene>
<reference evidence="7" key="1">
    <citation type="journal article" date="2023" name="Mol. Phylogenet. Evol.">
        <title>Genome-scale phylogeny and comparative genomics of the fungal order Sordariales.</title>
        <authorList>
            <person name="Hensen N."/>
            <person name="Bonometti L."/>
            <person name="Westerberg I."/>
            <person name="Brannstrom I.O."/>
            <person name="Guillou S."/>
            <person name="Cros-Aarteil S."/>
            <person name="Calhoun S."/>
            <person name="Haridas S."/>
            <person name="Kuo A."/>
            <person name="Mondo S."/>
            <person name="Pangilinan J."/>
            <person name="Riley R."/>
            <person name="LaButti K."/>
            <person name="Andreopoulos B."/>
            <person name="Lipzen A."/>
            <person name="Chen C."/>
            <person name="Yan M."/>
            <person name="Daum C."/>
            <person name="Ng V."/>
            <person name="Clum A."/>
            <person name="Steindorff A."/>
            <person name="Ohm R.A."/>
            <person name="Martin F."/>
            <person name="Silar P."/>
            <person name="Natvig D.O."/>
            <person name="Lalanne C."/>
            <person name="Gautier V."/>
            <person name="Ament-Velasquez S.L."/>
            <person name="Kruys A."/>
            <person name="Hutchinson M.I."/>
            <person name="Powell A.J."/>
            <person name="Barry K."/>
            <person name="Miller A.N."/>
            <person name="Grigoriev I.V."/>
            <person name="Debuchy R."/>
            <person name="Gladieux P."/>
            <person name="Hiltunen Thoren M."/>
            <person name="Johannesson H."/>
        </authorList>
    </citation>
    <scope>NUCLEOTIDE SEQUENCE [LARGE SCALE GENOMIC DNA]</scope>
    <source>
        <strain evidence="7">CBS 284.82</strain>
    </source>
</reference>
<evidence type="ECO:0000313" key="6">
    <source>
        <dbReference type="EMBL" id="KAK4034728.1"/>
    </source>
</evidence>
<keyword evidence="2" id="KW-0547">Nucleotide-binding</keyword>